<dbReference type="InterPro" id="IPR001387">
    <property type="entry name" value="Cro/C1-type_HTH"/>
</dbReference>
<reference evidence="2 3" key="1">
    <citation type="submission" date="2019-09" db="EMBL/GenBank/DDBJ databases">
        <authorList>
            <person name="Wang X."/>
        </authorList>
    </citation>
    <scope>NUCLEOTIDE SEQUENCE [LARGE SCALE GENOMIC DNA]</scope>
    <source>
        <strain evidence="2 3">CICC 11023</strain>
    </source>
</reference>
<dbReference type="PROSITE" id="PS50943">
    <property type="entry name" value="HTH_CROC1"/>
    <property type="match status" value="1"/>
</dbReference>
<accession>A0A5N0DJZ2</accession>
<evidence type="ECO:0000313" key="3">
    <source>
        <dbReference type="Proteomes" id="UP000323876"/>
    </source>
</evidence>
<protein>
    <submittedName>
        <fullName evidence="2">Helix-turn-helix domain-containing protein</fullName>
    </submittedName>
</protein>
<feature type="domain" description="HTH cro/C1-type" evidence="1">
    <location>
        <begin position="18"/>
        <end position="73"/>
    </location>
</feature>
<dbReference type="AlphaFoldDB" id="A0A5N0DJZ2"/>
<comment type="caution">
    <text evidence="2">The sequence shown here is derived from an EMBL/GenBank/DDBJ whole genome shotgun (WGS) entry which is preliminary data.</text>
</comment>
<sequence>MIEDNDTTLPRRQLGQYLRDARLASNMTLEQVAPMMQWSTSKLQRVEKGQSPKVRELDVEALCRIYDVDSDLTAALKGLAMQASVKSWWHAFDDLIPGNFDLYVGLESSAQVMSCYRPDVISGLFQTPDYARALDRNFFPGISTEELDRRIELRTKRQALINRRTRPANVEVIFNEASLRYVVGGPSVMARQLWHLADMPTNVTVRLQRFTAGFPLGIAPGPFTILDFGLDGKNRPIAPSVVYVESYAGDMYLERVKDLDRYRRAYETIRQTVLDVANSKSLLRQVAREFEA</sequence>
<organism evidence="2 3">
    <name type="scientific">Nocardia colli</name>
    <dbReference type="NCBI Taxonomy" id="2545717"/>
    <lineage>
        <taxon>Bacteria</taxon>
        <taxon>Bacillati</taxon>
        <taxon>Actinomycetota</taxon>
        <taxon>Actinomycetes</taxon>
        <taxon>Mycobacteriales</taxon>
        <taxon>Nocardiaceae</taxon>
        <taxon>Nocardia</taxon>
    </lineage>
</organism>
<dbReference type="Gene3D" id="1.10.260.40">
    <property type="entry name" value="lambda repressor-like DNA-binding domains"/>
    <property type="match status" value="1"/>
</dbReference>
<dbReference type="SUPFAM" id="SSF47413">
    <property type="entry name" value="lambda repressor-like DNA-binding domains"/>
    <property type="match status" value="1"/>
</dbReference>
<dbReference type="Pfam" id="PF19054">
    <property type="entry name" value="DUF5753"/>
    <property type="match status" value="1"/>
</dbReference>
<name>A0A5N0DJZ2_9NOCA</name>
<evidence type="ECO:0000259" key="1">
    <source>
        <dbReference type="PROSITE" id="PS50943"/>
    </source>
</evidence>
<dbReference type="SMART" id="SM00530">
    <property type="entry name" value="HTH_XRE"/>
    <property type="match status" value="1"/>
</dbReference>
<dbReference type="Proteomes" id="UP000323876">
    <property type="component" value="Unassembled WGS sequence"/>
</dbReference>
<dbReference type="CDD" id="cd00093">
    <property type="entry name" value="HTH_XRE"/>
    <property type="match status" value="1"/>
</dbReference>
<evidence type="ECO:0000313" key="2">
    <source>
        <dbReference type="EMBL" id="KAA8877348.1"/>
    </source>
</evidence>
<gene>
    <name evidence="2" type="ORF">F3087_45070</name>
</gene>
<dbReference type="GO" id="GO:0003677">
    <property type="term" value="F:DNA binding"/>
    <property type="evidence" value="ECO:0007669"/>
    <property type="project" value="InterPro"/>
</dbReference>
<keyword evidence="3" id="KW-1185">Reference proteome</keyword>
<dbReference type="OrthoDB" id="4285266at2"/>
<dbReference type="InterPro" id="IPR010982">
    <property type="entry name" value="Lambda_DNA-bd_dom_sf"/>
</dbReference>
<proteinExistence type="predicted"/>
<dbReference type="RefSeq" id="WP_150408358.1">
    <property type="nucleotide sequence ID" value="NZ_VXLC01000051.1"/>
</dbReference>
<dbReference type="Pfam" id="PF13560">
    <property type="entry name" value="HTH_31"/>
    <property type="match status" value="1"/>
</dbReference>
<dbReference type="InterPro" id="IPR043917">
    <property type="entry name" value="DUF5753"/>
</dbReference>
<dbReference type="EMBL" id="VXLC01000051">
    <property type="protein sequence ID" value="KAA8877348.1"/>
    <property type="molecule type" value="Genomic_DNA"/>
</dbReference>